<reference evidence="2" key="1">
    <citation type="submission" date="2020-10" db="EMBL/GenBank/DDBJ databases">
        <authorList>
            <person name="Castelo-Branco R."/>
            <person name="Eusebio N."/>
            <person name="Adriana R."/>
            <person name="Vieira A."/>
            <person name="Brugerolle De Fraissinette N."/>
            <person name="Rezende De Castro R."/>
            <person name="Schneider M.P."/>
            <person name="Vasconcelos V."/>
            <person name="Leao P.N."/>
        </authorList>
    </citation>
    <scope>NUCLEOTIDE SEQUENCE</scope>
    <source>
        <strain evidence="2">LEGE 07310</strain>
    </source>
</reference>
<name>A0A8J7ASE3_9CYAN</name>
<feature type="compositionally biased region" description="Polar residues" evidence="1">
    <location>
        <begin position="473"/>
        <end position="484"/>
    </location>
</feature>
<feature type="compositionally biased region" description="Polar residues" evidence="1">
    <location>
        <begin position="361"/>
        <end position="379"/>
    </location>
</feature>
<feature type="region of interest" description="Disordered" evidence="1">
    <location>
        <begin position="331"/>
        <end position="379"/>
    </location>
</feature>
<accession>A0A8J7ASE3</accession>
<protein>
    <submittedName>
        <fullName evidence="2">Uncharacterized protein</fullName>
    </submittedName>
</protein>
<feature type="compositionally biased region" description="Polar residues" evidence="1">
    <location>
        <begin position="1"/>
        <end position="21"/>
    </location>
</feature>
<comment type="caution">
    <text evidence="2">The sequence shown here is derived from an EMBL/GenBank/DDBJ whole genome shotgun (WGS) entry which is preliminary data.</text>
</comment>
<evidence type="ECO:0000313" key="2">
    <source>
        <dbReference type="EMBL" id="MBE9079831.1"/>
    </source>
</evidence>
<feature type="region of interest" description="Disordered" evidence="1">
    <location>
        <begin position="470"/>
        <end position="494"/>
    </location>
</feature>
<proteinExistence type="predicted"/>
<feature type="compositionally biased region" description="Polar residues" evidence="1">
    <location>
        <begin position="266"/>
        <end position="282"/>
    </location>
</feature>
<dbReference type="RefSeq" id="WP_193911179.1">
    <property type="nucleotide sequence ID" value="NZ_JADEXG010000069.1"/>
</dbReference>
<feature type="compositionally biased region" description="Polar residues" evidence="1">
    <location>
        <begin position="60"/>
        <end position="81"/>
    </location>
</feature>
<organism evidence="2 3">
    <name type="scientific">Vasconcelosia minhoensis LEGE 07310</name>
    <dbReference type="NCBI Taxonomy" id="915328"/>
    <lineage>
        <taxon>Bacteria</taxon>
        <taxon>Bacillati</taxon>
        <taxon>Cyanobacteriota</taxon>
        <taxon>Cyanophyceae</taxon>
        <taxon>Nodosilineales</taxon>
        <taxon>Cymatolegaceae</taxon>
        <taxon>Vasconcelosia</taxon>
        <taxon>Vasconcelosia minhoensis</taxon>
    </lineage>
</organism>
<feature type="compositionally biased region" description="Polar residues" evidence="1">
    <location>
        <begin position="228"/>
        <end position="246"/>
    </location>
</feature>
<sequence length="561" mass="59330">MAGTLLTGTSLNPTASDSGDIQRSIHSDSTPTADAISPAYTADSLQPAEPDSNGPIKSLVSPTETLQRQTDSATSEDQNISVDGPAQVEATEAVLYRQIEGHLPEAAAIAPNATTSDKEISALSQSSDPAPGLDAVQASYKAAEQLDMQQSSIQRASEDSTELARQSNSEQPEQTNTSANETSSQFNHLEAVLETSHPPLAANDVQRAAAEAEAPVLSTDLLAAELSGNAQAEQHPDLSNQFVTVGSSSSDQTETSQQMAIPPVLDSNQTTGQTTGSASELTQPAPIQPASIQRQVDEYSSASPMQLPTVLQPLGVLRPLPFLESRFALGEASPTHPATPTVSNSDNPAVMGSQPAALSPDTVQRQNEPVQRQESESAIPSEWSSLADLVAQATTPVSASSGSELADLSTDAIAPTTEHPLTEATVTNSDSIQRQLAESTDEIIQREASGESLDEWANLEEFVARALPKVSDSAASEPTSGTVSPTQQQLTPPAPAVQPVIVQAKSENFPTVTISRSSDADKADDIRDYSHYLELLAQEVYSLLRQRLSLEQERRGPKYPR</sequence>
<dbReference type="AlphaFoldDB" id="A0A8J7ASE3"/>
<feature type="region of interest" description="Disordered" evidence="1">
    <location>
        <begin position="107"/>
        <end position="189"/>
    </location>
</feature>
<keyword evidence="3" id="KW-1185">Reference proteome</keyword>
<dbReference type="Proteomes" id="UP000636505">
    <property type="component" value="Unassembled WGS sequence"/>
</dbReference>
<gene>
    <name evidence="2" type="ORF">IQ241_21465</name>
</gene>
<feature type="region of interest" description="Disordered" evidence="1">
    <location>
        <begin position="1"/>
        <end position="86"/>
    </location>
</feature>
<evidence type="ECO:0000256" key="1">
    <source>
        <dbReference type="SAM" id="MobiDB-lite"/>
    </source>
</evidence>
<feature type="compositionally biased region" description="Polar residues" evidence="1">
    <location>
        <begin position="163"/>
        <end position="187"/>
    </location>
</feature>
<evidence type="ECO:0000313" key="3">
    <source>
        <dbReference type="Proteomes" id="UP000636505"/>
    </source>
</evidence>
<dbReference type="EMBL" id="JADEXG010000069">
    <property type="protein sequence ID" value="MBE9079831.1"/>
    <property type="molecule type" value="Genomic_DNA"/>
</dbReference>
<feature type="region of interest" description="Disordered" evidence="1">
    <location>
        <begin position="228"/>
        <end position="285"/>
    </location>
</feature>
<feature type="compositionally biased region" description="Low complexity" evidence="1">
    <location>
        <begin position="485"/>
        <end position="494"/>
    </location>
</feature>
<feature type="compositionally biased region" description="Low complexity" evidence="1">
    <location>
        <begin position="247"/>
        <end position="258"/>
    </location>
</feature>
<feature type="compositionally biased region" description="Polar residues" evidence="1">
    <location>
        <begin position="336"/>
        <end position="347"/>
    </location>
</feature>